<dbReference type="EMBL" id="JAVHJL010000001">
    <property type="protein sequence ID" value="KAK6511587.1"/>
    <property type="molecule type" value="Genomic_DNA"/>
</dbReference>
<feature type="repeat" description="ANK" evidence="3">
    <location>
        <begin position="189"/>
        <end position="221"/>
    </location>
</feature>
<comment type="caution">
    <text evidence="5">The sequence shown here is derived from an EMBL/GenBank/DDBJ whole genome shotgun (WGS) entry which is preliminary data.</text>
</comment>
<dbReference type="PANTHER" id="PTHR24126:SF14">
    <property type="entry name" value="ANK_REP_REGION DOMAIN-CONTAINING PROTEIN"/>
    <property type="match status" value="1"/>
</dbReference>
<dbReference type="PROSITE" id="PS50297">
    <property type="entry name" value="ANK_REP_REGION"/>
    <property type="match status" value="1"/>
</dbReference>
<feature type="compositionally biased region" description="Polar residues" evidence="4">
    <location>
        <begin position="37"/>
        <end position="47"/>
    </location>
</feature>
<dbReference type="Pfam" id="PF13637">
    <property type="entry name" value="Ank_4"/>
    <property type="match status" value="1"/>
</dbReference>
<dbReference type="InterPro" id="IPR002110">
    <property type="entry name" value="Ankyrin_rpt"/>
</dbReference>
<gene>
    <name evidence="5" type="ORF">TWF481_000502</name>
</gene>
<feature type="repeat" description="ANK" evidence="3">
    <location>
        <begin position="223"/>
        <end position="255"/>
    </location>
</feature>
<dbReference type="SMART" id="SM00248">
    <property type="entry name" value="ANK"/>
    <property type="match status" value="4"/>
</dbReference>
<feature type="compositionally biased region" description="Polar residues" evidence="4">
    <location>
        <begin position="13"/>
        <end position="23"/>
    </location>
</feature>
<keyword evidence="2 3" id="KW-0040">ANK repeat</keyword>
<feature type="region of interest" description="Disordered" evidence="4">
    <location>
        <begin position="1"/>
        <end position="47"/>
    </location>
</feature>
<sequence>MADDRNSRKYASGESQALGQNPVRNHDNSARGIPANPSETSSMDSSQYNNIENSEQMALRLENLSLTPRKGGPEHIDAADFYRFNPRPPNADYNQKNTLPNPTPFCEICLVTSCVMNGGSKEAQRLKTTISKMKSASSPYAIVSLGMRYMQPYIEAFNNLWKLDESPLHRNIKANLSVPNGKLFAETSKGLSPITAFASLGKTELVAILLHEGVDVNFSVKGSARPLAHAVAWLGNEDIIEMLLAAGADPNAANDNGLTALHLAASVGNLEAVKLLLEAGADVNAQGHIDGGVHSLPIFSGLRDEQLAAYEGIIDLLIEAGADVKVSNLARWTPLQYTCICGSLHVARRLIDRGVPKEPLVALRQIAASDWGFSGYYRHWGKRLGEDI</sequence>
<dbReference type="SUPFAM" id="SSF48403">
    <property type="entry name" value="Ankyrin repeat"/>
    <property type="match status" value="1"/>
</dbReference>
<keyword evidence="1" id="KW-0677">Repeat</keyword>
<dbReference type="InterPro" id="IPR036770">
    <property type="entry name" value="Ankyrin_rpt-contain_sf"/>
</dbReference>
<evidence type="ECO:0000256" key="4">
    <source>
        <dbReference type="SAM" id="MobiDB-lite"/>
    </source>
</evidence>
<accession>A0AAV9WPS3</accession>
<dbReference type="PROSITE" id="PS50088">
    <property type="entry name" value="ANK_REPEAT"/>
    <property type="match status" value="3"/>
</dbReference>
<reference evidence="5 6" key="1">
    <citation type="submission" date="2023-08" db="EMBL/GenBank/DDBJ databases">
        <authorList>
            <person name="Palmer J.M."/>
        </authorList>
    </citation>
    <scope>NUCLEOTIDE SEQUENCE [LARGE SCALE GENOMIC DNA]</scope>
    <source>
        <strain evidence="5 6">TWF481</strain>
    </source>
</reference>
<organism evidence="5 6">
    <name type="scientific">Arthrobotrys musiformis</name>
    <dbReference type="NCBI Taxonomy" id="47236"/>
    <lineage>
        <taxon>Eukaryota</taxon>
        <taxon>Fungi</taxon>
        <taxon>Dikarya</taxon>
        <taxon>Ascomycota</taxon>
        <taxon>Pezizomycotina</taxon>
        <taxon>Orbiliomycetes</taxon>
        <taxon>Orbiliales</taxon>
        <taxon>Orbiliaceae</taxon>
        <taxon>Arthrobotrys</taxon>
    </lineage>
</organism>
<evidence type="ECO:0000256" key="3">
    <source>
        <dbReference type="PROSITE-ProRule" id="PRU00023"/>
    </source>
</evidence>
<evidence type="ECO:0000313" key="5">
    <source>
        <dbReference type="EMBL" id="KAK6511587.1"/>
    </source>
</evidence>
<keyword evidence="6" id="KW-1185">Reference proteome</keyword>
<proteinExistence type="predicted"/>
<dbReference type="Proteomes" id="UP001370758">
    <property type="component" value="Unassembled WGS sequence"/>
</dbReference>
<evidence type="ECO:0008006" key="7">
    <source>
        <dbReference type="Google" id="ProtNLM"/>
    </source>
</evidence>
<evidence type="ECO:0000313" key="6">
    <source>
        <dbReference type="Proteomes" id="UP001370758"/>
    </source>
</evidence>
<dbReference type="Gene3D" id="1.25.40.20">
    <property type="entry name" value="Ankyrin repeat-containing domain"/>
    <property type="match status" value="2"/>
</dbReference>
<evidence type="ECO:0000256" key="1">
    <source>
        <dbReference type="ARBA" id="ARBA00022737"/>
    </source>
</evidence>
<name>A0AAV9WPS3_9PEZI</name>
<dbReference type="AlphaFoldDB" id="A0AAV9WPS3"/>
<dbReference type="PANTHER" id="PTHR24126">
    <property type="entry name" value="ANKYRIN REPEAT, PH AND SEC7 DOMAIN CONTAINING PROTEIN SECG-RELATED"/>
    <property type="match status" value="1"/>
</dbReference>
<evidence type="ECO:0000256" key="2">
    <source>
        <dbReference type="ARBA" id="ARBA00023043"/>
    </source>
</evidence>
<dbReference type="PRINTS" id="PR01415">
    <property type="entry name" value="ANKYRIN"/>
</dbReference>
<protein>
    <recommendedName>
        <fullName evidence="7">Ankyrin</fullName>
    </recommendedName>
</protein>
<feature type="repeat" description="ANK" evidence="3">
    <location>
        <begin position="256"/>
        <end position="288"/>
    </location>
</feature>